<keyword evidence="4 8" id="KW-0663">Pyridoxal phosphate</keyword>
<dbReference type="HOGENOM" id="CLU_038142_1_0_0"/>
<evidence type="ECO:0000256" key="3">
    <source>
        <dbReference type="ARBA" id="ARBA00022679"/>
    </source>
</evidence>
<dbReference type="PANTHER" id="PTHR32328">
    <property type="entry name" value="L-SERYL-TRNA(SEC) SELENIUM TRANSFERASE"/>
    <property type="match status" value="1"/>
</dbReference>
<evidence type="ECO:0000259" key="10">
    <source>
        <dbReference type="Pfam" id="PF12390"/>
    </source>
</evidence>
<dbReference type="EMBL" id="CP001818">
    <property type="protein sequence ID" value="ACZ19001.1"/>
    <property type="molecule type" value="Genomic_DNA"/>
</dbReference>
<dbReference type="Gene3D" id="3.90.1150.180">
    <property type="match status" value="1"/>
</dbReference>
<gene>
    <name evidence="8" type="primary">selA</name>
    <name evidence="11" type="ordered locus">Taci_0768</name>
</gene>
<evidence type="ECO:0000256" key="5">
    <source>
        <dbReference type="ARBA" id="ARBA00022917"/>
    </source>
</evidence>
<reference evidence="11 12" key="1">
    <citation type="journal article" date="2009" name="Stand. Genomic Sci.">
        <title>Complete genome sequence of Thermanaerovibrio acidaminovorans type strain (Su883).</title>
        <authorList>
            <person name="Chovatia M."/>
            <person name="Sikorski J."/>
            <person name="Schroder M."/>
            <person name="Lapidus A."/>
            <person name="Nolan M."/>
            <person name="Tice H."/>
            <person name="Glavina Del Rio T."/>
            <person name="Copeland A."/>
            <person name="Cheng J.F."/>
            <person name="Lucas S."/>
            <person name="Chen F."/>
            <person name="Bruce D."/>
            <person name="Goodwin L."/>
            <person name="Pitluck S."/>
            <person name="Ivanova N."/>
            <person name="Mavromatis K."/>
            <person name="Ovchinnikova G."/>
            <person name="Pati A."/>
            <person name="Chen A."/>
            <person name="Palaniappan K."/>
            <person name="Land M."/>
            <person name="Hauser L."/>
            <person name="Chang Y.J."/>
            <person name="Jeffries C.D."/>
            <person name="Chain P."/>
            <person name="Saunders E."/>
            <person name="Detter J.C."/>
            <person name="Brettin T."/>
            <person name="Rohde M."/>
            <person name="Goker M."/>
            <person name="Spring S."/>
            <person name="Bristow J."/>
            <person name="Markowitz V."/>
            <person name="Hugenholtz P."/>
            <person name="Kyrpides N.C."/>
            <person name="Klenk H.P."/>
            <person name="Eisen J.A."/>
        </authorList>
    </citation>
    <scope>NUCLEOTIDE SEQUENCE [LARGE SCALE GENOMIC DNA]</scope>
    <source>
        <strain evidence="12">ATCC 49978 / DSM 6589 / Su883</strain>
    </source>
</reference>
<comment type="cofactor">
    <cofactor evidence="1 8 9">
        <name>pyridoxal 5'-phosphate</name>
        <dbReference type="ChEBI" id="CHEBI:597326"/>
    </cofactor>
</comment>
<comment type="function">
    <text evidence="8">Converts seryl-tRNA(Sec) to selenocysteinyl-tRNA(Sec) required for selenoprotein biosynthesis.</text>
</comment>
<dbReference type="RefSeq" id="WP_012869516.1">
    <property type="nucleotide sequence ID" value="NC_013522.1"/>
</dbReference>
<dbReference type="Gene3D" id="3.40.640.10">
    <property type="entry name" value="Type I PLP-dependent aspartate aminotransferase-like (Major domain)"/>
    <property type="match status" value="1"/>
</dbReference>
<dbReference type="Proteomes" id="UP000002030">
    <property type="component" value="Chromosome"/>
</dbReference>
<evidence type="ECO:0000256" key="6">
    <source>
        <dbReference type="ARBA" id="ARBA00023266"/>
    </source>
</evidence>
<name>D1B9P8_THEAS</name>
<accession>D1B9P8</accession>
<dbReference type="InterPro" id="IPR025862">
    <property type="entry name" value="SelA_trans_N_dom"/>
</dbReference>
<comment type="catalytic activity">
    <reaction evidence="8">
        <text>L-seryl-tRNA(Sec) + selenophosphate + H(+) = L-selenocysteinyl-tRNA(Sec) + phosphate</text>
        <dbReference type="Rhea" id="RHEA:22728"/>
        <dbReference type="Rhea" id="RHEA-COMP:9742"/>
        <dbReference type="Rhea" id="RHEA-COMP:9743"/>
        <dbReference type="ChEBI" id="CHEBI:15378"/>
        <dbReference type="ChEBI" id="CHEBI:16144"/>
        <dbReference type="ChEBI" id="CHEBI:43474"/>
        <dbReference type="ChEBI" id="CHEBI:78533"/>
        <dbReference type="ChEBI" id="CHEBI:78573"/>
        <dbReference type="EC" id="2.9.1.1"/>
    </reaction>
</comment>
<proteinExistence type="inferred from homology"/>
<dbReference type="InterPro" id="IPR015421">
    <property type="entry name" value="PyrdxlP-dep_Trfase_major"/>
</dbReference>
<dbReference type="EC" id="2.9.1.1" evidence="8"/>
<protein>
    <recommendedName>
        <fullName evidence="8">L-seryl-tRNA(Sec) selenium transferase</fullName>
        <ecNumber evidence="8">2.9.1.1</ecNumber>
    </recommendedName>
    <alternativeName>
        <fullName evidence="8">Selenocysteine synthase</fullName>
        <shortName evidence="8">Sec synthase</shortName>
    </alternativeName>
    <alternativeName>
        <fullName evidence="8">Selenocysteinyl-tRNA(Sec) synthase</fullName>
    </alternativeName>
</protein>
<dbReference type="HAMAP" id="MF_00423">
    <property type="entry name" value="SelA"/>
    <property type="match status" value="1"/>
</dbReference>
<organism evidence="11 12">
    <name type="scientific">Thermanaerovibrio acidaminovorans (strain ATCC 49978 / DSM 6589 / Su883)</name>
    <name type="common">Selenomonas acidaminovorans</name>
    <dbReference type="NCBI Taxonomy" id="525903"/>
    <lineage>
        <taxon>Bacteria</taxon>
        <taxon>Thermotogati</taxon>
        <taxon>Synergistota</taxon>
        <taxon>Synergistia</taxon>
        <taxon>Synergistales</taxon>
        <taxon>Synergistaceae</taxon>
        <taxon>Thermanaerovibrio</taxon>
    </lineage>
</organism>
<dbReference type="AlphaFoldDB" id="D1B9P8"/>
<dbReference type="GO" id="GO:0001717">
    <property type="term" value="P:conversion of seryl-tRNAsec to selenocys-tRNAsec"/>
    <property type="evidence" value="ECO:0007669"/>
    <property type="project" value="UniProtKB-UniRule"/>
</dbReference>
<keyword evidence="3 8" id="KW-0808">Transferase</keyword>
<evidence type="ECO:0000256" key="2">
    <source>
        <dbReference type="ARBA" id="ARBA00022490"/>
    </source>
</evidence>
<evidence type="ECO:0000256" key="1">
    <source>
        <dbReference type="ARBA" id="ARBA00001933"/>
    </source>
</evidence>
<dbReference type="PANTHER" id="PTHR32328:SF0">
    <property type="entry name" value="L-SERYL-TRNA(SEC) SELENIUM TRANSFERASE"/>
    <property type="match status" value="1"/>
</dbReference>
<dbReference type="UniPathway" id="UPA00906">
    <property type="reaction ID" value="UER00896"/>
</dbReference>
<dbReference type="SUPFAM" id="SSF53383">
    <property type="entry name" value="PLP-dependent transferases"/>
    <property type="match status" value="1"/>
</dbReference>
<feature type="modified residue" description="N6-(pyridoxal phosphate)lysine" evidence="8 9">
    <location>
        <position position="295"/>
    </location>
</feature>
<dbReference type="GO" id="GO:0001514">
    <property type="term" value="P:selenocysteine incorporation"/>
    <property type="evidence" value="ECO:0007669"/>
    <property type="project" value="UniProtKB-UniRule"/>
</dbReference>
<dbReference type="Pfam" id="PF03841">
    <property type="entry name" value="SelA"/>
    <property type="match status" value="1"/>
</dbReference>
<dbReference type="InterPro" id="IPR015424">
    <property type="entry name" value="PyrdxlP-dep_Trfase"/>
</dbReference>
<feature type="domain" description="L-seryl-tRNA selenium transferase N-terminal" evidence="10">
    <location>
        <begin position="10"/>
        <end position="46"/>
    </location>
</feature>
<keyword evidence="6 8" id="KW-0711">Selenium</keyword>
<dbReference type="NCBIfam" id="TIGR00474">
    <property type="entry name" value="selA"/>
    <property type="match status" value="1"/>
</dbReference>
<dbReference type="Pfam" id="PF12390">
    <property type="entry name" value="Se-cys_synth_N"/>
    <property type="match status" value="1"/>
</dbReference>
<keyword evidence="2 8" id="KW-0963">Cytoplasm</keyword>
<dbReference type="EnsemblBacteria" id="ACZ19001">
    <property type="protein sequence ID" value="ACZ19001"/>
    <property type="gene ID" value="Taci_0768"/>
</dbReference>
<dbReference type="PATRIC" id="fig|525903.6.peg.769"/>
<dbReference type="InterPro" id="IPR018319">
    <property type="entry name" value="SelA-like"/>
</dbReference>
<evidence type="ECO:0000313" key="12">
    <source>
        <dbReference type="Proteomes" id="UP000002030"/>
    </source>
</evidence>
<evidence type="ECO:0000313" key="11">
    <source>
        <dbReference type="EMBL" id="ACZ19001.1"/>
    </source>
</evidence>
<dbReference type="InterPro" id="IPR004534">
    <property type="entry name" value="SelA_trans"/>
</dbReference>
<evidence type="ECO:0000256" key="7">
    <source>
        <dbReference type="ARBA" id="ARBA00044507"/>
    </source>
</evidence>
<sequence length="469" mass="50930">MSFDVNAFMRQIPPMSELLSLPWVPSMEASLGRRAVKAVFSEVIGEFRTLFREGRISQISAEEIVREALARLTARSVPSVRRVVNGTGVVVHTNLGRSPLPREVMESVVDVSVGYSNLEFSLDEGVRGHRNDHVEWLICQLTGADGAVVVNNNAAAVLLSLAALASHGEVIVSRGELVEIGGSFRIPDILSFAGARLVEVGTTNRTHLSDYERALGEDTAMLLKVHPSNFRIEGFHCSVSRQELASLAASRGLIFLEDLGSGLLEAFDGDALSEEPTVRECLQQGVDLVTFSGDKLLGGPQIGVVAGRSQLTERLKKHPLMRAFRVDKMTLTAFEGILRMMLRGEDRMIPTREMISLSPDVMKRRASSLARRVRRVIREASVPGNASVLEVEDAVGGGAFPAVGLVGYGVALDLPSLGGASRVQGLFRRSDPPVVLGVDRGLPCIHVRTLLDGDDERFLRSLKRVLGVR</sequence>
<evidence type="ECO:0000256" key="8">
    <source>
        <dbReference type="HAMAP-Rule" id="MF_00423"/>
    </source>
</evidence>
<comment type="similarity">
    <text evidence="7 8">Belongs to the SelA family.</text>
</comment>
<comment type="subcellular location">
    <subcellularLocation>
        <location evidence="8">Cytoplasm</location>
    </subcellularLocation>
</comment>
<evidence type="ECO:0000256" key="9">
    <source>
        <dbReference type="PIRSR" id="PIRSR618319-50"/>
    </source>
</evidence>
<keyword evidence="12" id="KW-1185">Reference proteome</keyword>
<comment type="pathway">
    <text evidence="8">Aminoacyl-tRNA biosynthesis; selenocysteinyl-tRNA(Sec) biosynthesis; selenocysteinyl-tRNA(Sec) from L-seryl-tRNA(Sec) (bacterial route): step 1/1.</text>
</comment>
<evidence type="ECO:0000256" key="4">
    <source>
        <dbReference type="ARBA" id="ARBA00022898"/>
    </source>
</evidence>
<dbReference type="STRING" id="525903.Taci_0768"/>
<dbReference type="eggNOG" id="COG1921">
    <property type="taxonomic scope" value="Bacteria"/>
</dbReference>
<keyword evidence="5 8" id="KW-0648">Protein biosynthesis</keyword>
<dbReference type="GO" id="GO:0005737">
    <property type="term" value="C:cytoplasm"/>
    <property type="evidence" value="ECO:0007669"/>
    <property type="project" value="UniProtKB-SubCell"/>
</dbReference>
<dbReference type="KEGG" id="tai:Taci_0768"/>
<dbReference type="OrthoDB" id="9787096at2"/>
<dbReference type="GO" id="GO:0004125">
    <property type="term" value="F:L-seryl-tRNA(Sec) selenium transferase activity"/>
    <property type="evidence" value="ECO:0007669"/>
    <property type="project" value="UniProtKB-UniRule"/>
</dbReference>